<keyword evidence="8 10" id="KW-1133">Transmembrane helix</keyword>
<accession>A0A7W3YTX0</accession>
<evidence type="ECO:0000256" key="1">
    <source>
        <dbReference type="ARBA" id="ARBA00000085"/>
    </source>
</evidence>
<dbReference type="Pfam" id="PF00512">
    <property type="entry name" value="HisKA"/>
    <property type="match status" value="1"/>
</dbReference>
<dbReference type="PANTHER" id="PTHR45436:SF16">
    <property type="entry name" value="HISTIDINE KINASE"/>
    <property type="match status" value="1"/>
</dbReference>
<dbReference type="SUPFAM" id="SSF47384">
    <property type="entry name" value="Homodimeric domain of signal transducing histidine kinase"/>
    <property type="match status" value="1"/>
</dbReference>
<evidence type="ECO:0000256" key="5">
    <source>
        <dbReference type="ARBA" id="ARBA00022679"/>
    </source>
</evidence>
<evidence type="ECO:0000256" key="3">
    <source>
        <dbReference type="ARBA" id="ARBA00012438"/>
    </source>
</evidence>
<evidence type="ECO:0000256" key="8">
    <source>
        <dbReference type="ARBA" id="ARBA00022989"/>
    </source>
</evidence>
<dbReference type="InterPro" id="IPR036890">
    <property type="entry name" value="HATPase_C_sf"/>
</dbReference>
<keyword evidence="6 10" id="KW-0812">Transmembrane</keyword>
<keyword evidence="9" id="KW-0902">Two-component regulatory system</keyword>
<dbReference type="AlphaFoldDB" id="A0A7W3YTX0"/>
<feature type="domain" description="HAMP" evidence="12">
    <location>
        <begin position="158"/>
        <end position="212"/>
    </location>
</feature>
<dbReference type="InterPro" id="IPR003594">
    <property type="entry name" value="HATPase_dom"/>
</dbReference>
<evidence type="ECO:0000256" key="10">
    <source>
        <dbReference type="SAM" id="Phobius"/>
    </source>
</evidence>
<gene>
    <name evidence="13" type="ORF">H4O09_05200</name>
</gene>
<organism evidence="13 14">
    <name type="scientific">Stenotrophomonas koreensis</name>
    <dbReference type="NCBI Taxonomy" id="266128"/>
    <lineage>
        <taxon>Bacteria</taxon>
        <taxon>Pseudomonadati</taxon>
        <taxon>Pseudomonadota</taxon>
        <taxon>Gammaproteobacteria</taxon>
        <taxon>Lysobacterales</taxon>
        <taxon>Lysobacteraceae</taxon>
        <taxon>Stenotrophomonas</taxon>
    </lineage>
</organism>
<comment type="caution">
    <text evidence="13">The sequence shown here is derived from an EMBL/GenBank/DDBJ whole genome shotgun (WGS) entry which is preliminary data.</text>
</comment>
<dbReference type="InterPro" id="IPR036097">
    <property type="entry name" value="HisK_dim/P_sf"/>
</dbReference>
<keyword evidence="7 13" id="KW-0418">Kinase</keyword>
<evidence type="ECO:0000256" key="4">
    <source>
        <dbReference type="ARBA" id="ARBA00022553"/>
    </source>
</evidence>
<feature type="transmembrane region" description="Helical" evidence="10">
    <location>
        <begin position="136"/>
        <end position="157"/>
    </location>
</feature>
<evidence type="ECO:0000259" key="12">
    <source>
        <dbReference type="PROSITE" id="PS50885"/>
    </source>
</evidence>
<dbReference type="GO" id="GO:0005886">
    <property type="term" value="C:plasma membrane"/>
    <property type="evidence" value="ECO:0007669"/>
    <property type="project" value="TreeGrafter"/>
</dbReference>
<dbReference type="InterPro" id="IPR005467">
    <property type="entry name" value="His_kinase_dom"/>
</dbReference>
<dbReference type="PANTHER" id="PTHR45436">
    <property type="entry name" value="SENSOR HISTIDINE KINASE YKOH"/>
    <property type="match status" value="1"/>
</dbReference>
<dbReference type="SMART" id="SM00388">
    <property type="entry name" value="HisKA"/>
    <property type="match status" value="1"/>
</dbReference>
<keyword evidence="10" id="KW-0472">Membrane</keyword>
<dbReference type="Pfam" id="PF02518">
    <property type="entry name" value="HATPase_c"/>
    <property type="match status" value="1"/>
</dbReference>
<feature type="domain" description="Histidine kinase" evidence="11">
    <location>
        <begin position="220"/>
        <end position="427"/>
    </location>
</feature>
<dbReference type="Proteomes" id="UP000550609">
    <property type="component" value="Unassembled WGS sequence"/>
</dbReference>
<evidence type="ECO:0000259" key="11">
    <source>
        <dbReference type="PROSITE" id="PS50109"/>
    </source>
</evidence>
<comment type="subcellular location">
    <subcellularLocation>
        <location evidence="2">Membrane</location>
    </subcellularLocation>
</comment>
<evidence type="ECO:0000313" key="13">
    <source>
        <dbReference type="EMBL" id="MBB1116461.1"/>
    </source>
</evidence>
<dbReference type="SUPFAM" id="SSF55874">
    <property type="entry name" value="ATPase domain of HSP90 chaperone/DNA topoisomerase II/histidine kinase"/>
    <property type="match status" value="1"/>
</dbReference>
<dbReference type="EMBL" id="JACIUV010000002">
    <property type="protein sequence ID" value="MBB1116461.1"/>
    <property type="molecule type" value="Genomic_DNA"/>
</dbReference>
<dbReference type="InterPro" id="IPR003661">
    <property type="entry name" value="HisK_dim/P_dom"/>
</dbReference>
<keyword evidence="4" id="KW-0597">Phosphoprotein</keyword>
<evidence type="ECO:0000313" key="14">
    <source>
        <dbReference type="Proteomes" id="UP000550609"/>
    </source>
</evidence>
<sequence>MKLQAPRSLRHRIVLWLLAFAAALTLAIIAQGTVVIEYVERSVWKSMLTVELDHFIQRSRQQPGYRWDDTAGLVLYVGANDPALPAPLRRLEPGLHDHLHIGGSEYVALVQDNAGIRYTLAMDIAQFSSDESIFEWLTVIAALLLLLAVSVAALFGVSRLLRPLSRLAQRISAVSPGQTDGFIALDPGAGSELVVIADAFNDYLQRNAQFVERERTFINTASHELRTPVAVINGAAELALQPGANPATTQLQLQRIQRSAREMEQLIILLLALAKDPARLAAASKPVALDALLPQIVEDHQHLTAGKSLQLHLAPAPACLIHAPTGIVRAAVGNLLRNAIENSDSGCIDIALHADGTLVIRDPGHGMSPEQISEIYTRMARAGGGSGDSGIGLELISRLCEHFGWQLDLQSDPGRGTTATLKFTSQLCRH</sequence>
<dbReference type="Gene3D" id="3.30.565.10">
    <property type="entry name" value="Histidine kinase-like ATPase, C-terminal domain"/>
    <property type="match status" value="1"/>
</dbReference>
<proteinExistence type="predicted"/>
<dbReference type="InterPro" id="IPR050428">
    <property type="entry name" value="TCS_sensor_his_kinase"/>
</dbReference>
<dbReference type="SMART" id="SM00387">
    <property type="entry name" value="HATPase_c"/>
    <property type="match status" value="1"/>
</dbReference>
<reference evidence="13 14" key="1">
    <citation type="submission" date="2020-08" db="EMBL/GenBank/DDBJ databases">
        <title>Stenotrophomonas sp. W1S232.</title>
        <authorList>
            <person name="Deng Y."/>
        </authorList>
    </citation>
    <scope>NUCLEOTIDE SEQUENCE [LARGE SCALE GENOMIC DNA]</scope>
    <source>
        <strain evidence="13 14">W1S232</strain>
    </source>
</reference>
<evidence type="ECO:0000256" key="7">
    <source>
        <dbReference type="ARBA" id="ARBA00022777"/>
    </source>
</evidence>
<evidence type="ECO:0000256" key="6">
    <source>
        <dbReference type="ARBA" id="ARBA00022692"/>
    </source>
</evidence>
<evidence type="ECO:0000256" key="2">
    <source>
        <dbReference type="ARBA" id="ARBA00004370"/>
    </source>
</evidence>
<evidence type="ECO:0000256" key="9">
    <source>
        <dbReference type="ARBA" id="ARBA00023012"/>
    </source>
</evidence>
<protein>
    <recommendedName>
        <fullName evidence="3">histidine kinase</fullName>
        <ecNumber evidence="3">2.7.13.3</ecNumber>
    </recommendedName>
</protein>
<dbReference type="EC" id="2.7.13.3" evidence="3"/>
<name>A0A7W3YTX0_9GAMM</name>
<dbReference type="PROSITE" id="PS50885">
    <property type="entry name" value="HAMP"/>
    <property type="match status" value="1"/>
</dbReference>
<dbReference type="GO" id="GO:0000155">
    <property type="term" value="F:phosphorelay sensor kinase activity"/>
    <property type="evidence" value="ECO:0007669"/>
    <property type="project" value="InterPro"/>
</dbReference>
<dbReference type="Gene3D" id="6.10.340.10">
    <property type="match status" value="1"/>
</dbReference>
<dbReference type="InterPro" id="IPR003660">
    <property type="entry name" value="HAMP_dom"/>
</dbReference>
<keyword evidence="5" id="KW-0808">Transferase</keyword>
<dbReference type="PROSITE" id="PS50109">
    <property type="entry name" value="HIS_KIN"/>
    <property type="match status" value="1"/>
</dbReference>
<dbReference type="RefSeq" id="WP_182621739.1">
    <property type="nucleotide sequence ID" value="NZ_JACIUV010000002.1"/>
</dbReference>
<dbReference type="Gene3D" id="1.10.287.130">
    <property type="match status" value="1"/>
</dbReference>
<dbReference type="CDD" id="cd00082">
    <property type="entry name" value="HisKA"/>
    <property type="match status" value="1"/>
</dbReference>
<comment type="catalytic activity">
    <reaction evidence="1">
        <text>ATP + protein L-histidine = ADP + protein N-phospho-L-histidine.</text>
        <dbReference type="EC" id="2.7.13.3"/>
    </reaction>
</comment>